<keyword evidence="10" id="KW-1185">Reference proteome</keyword>
<evidence type="ECO:0000313" key="9">
    <source>
        <dbReference type="EMBL" id="TWI14126.1"/>
    </source>
</evidence>
<dbReference type="InterPro" id="IPR002876">
    <property type="entry name" value="Transcrip_reg_TACO1-like"/>
</dbReference>
<dbReference type="Proteomes" id="UP000316471">
    <property type="component" value="Unassembled WGS sequence"/>
</dbReference>
<keyword evidence="4 6" id="KW-0238">DNA-binding</keyword>
<evidence type="ECO:0000256" key="4">
    <source>
        <dbReference type="ARBA" id="ARBA00023125"/>
    </source>
</evidence>
<evidence type="ECO:0000256" key="3">
    <source>
        <dbReference type="ARBA" id="ARBA00023015"/>
    </source>
</evidence>
<dbReference type="FunFam" id="3.30.70.980:FF:000002">
    <property type="entry name" value="Probable transcriptional regulatory protein YebC"/>
    <property type="match status" value="1"/>
</dbReference>
<feature type="domain" description="TACO1/YebC-like second and third" evidence="7">
    <location>
        <begin position="82"/>
        <end position="238"/>
    </location>
</feature>
<dbReference type="HAMAP" id="MF_00693">
    <property type="entry name" value="Transcrip_reg_TACO1"/>
    <property type="match status" value="1"/>
</dbReference>
<comment type="caution">
    <text evidence="9">The sequence shown here is derived from an EMBL/GenBank/DDBJ whole genome shotgun (WGS) entry which is preliminary data.</text>
</comment>
<protein>
    <recommendedName>
        <fullName evidence="6">Probable transcriptional regulatory protein IP93_00118</fullName>
    </recommendedName>
</protein>
<organism evidence="9 10">
    <name type="scientific">Aerolutibacter ruishenii</name>
    <dbReference type="NCBI Taxonomy" id="686800"/>
    <lineage>
        <taxon>Bacteria</taxon>
        <taxon>Pseudomonadati</taxon>
        <taxon>Pseudomonadota</taxon>
        <taxon>Gammaproteobacteria</taxon>
        <taxon>Lysobacterales</taxon>
        <taxon>Lysobacteraceae</taxon>
        <taxon>Aerolutibacter</taxon>
    </lineage>
</organism>
<dbReference type="NCBIfam" id="NF001030">
    <property type="entry name" value="PRK00110.1"/>
    <property type="match status" value="1"/>
</dbReference>
<keyword evidence="5 6" id="KW-0804">Transcription</keyword>
<evidence type="ECO:0000256" key="6">
    <source>
        <dbReference type="HAMAP-Rule" id="MF_00693"/>
    </source>
</evidence>
<evidence type="ECO:0000256" key="5">
    <source>
        <dbReference type="ARBA" id="ARBA00023163"/>
    </source>
</evidence>
<dbReference type="InterPro" id="IPR048300">
    <property type="entry name" value="TACO1_YebC-like_2nd/3rd_dom"/>
</dbReference>
<dbReference type="NCBIfam" id="NF009044">
    <property type="entry name" value="PRK12378.1"/>
    <property type="match status" value="1"/>
</dbReference>
<dbReference type="InterPro" id="IPR026564">
    <property type="entry name" value="Transcrip_reg_TACO1-like_dom3"/>
</dbReference>
<evidence type="ECO:0000259" key="8">
    <source>
        <dbReference type="Pfam" id="PF20772"/>
    </source>
</evidence>
<keyword evidence="2 6" id="KW-0963">Cytoplasm</keyword>
<dbReference type="AlphaFoldDB" id="A0A562M2I2"/>
<dbReference type="Pfam" id="PF01709">
    <property type="entry name" value="Transcrip_reg"/>
    <property type="match status" value="1"/>
</dbReference>
<dbReference type="RefSeq" id="WP_144810980.1">
    <property type="nucleotide sequence ID" value="NZ_VLKP01000001.1"/>
</dbReference>
<evidence type="ECO:0000256" key="1">
    <source>
        <dbReference type="ARBA" id="ARBA00008724"/>
    </source>
</evidence>
<evidence type="ECO:0000313" key="10">
    <source>
        <dbReference type="Proteomes" id="UP000316471"/>
    </source>
</evidence>
<dbReference type="GO" id="GO:0005829">
    <property type="term" value="C:cytosol"/>
    <property type="evidence" value="ECO:0007669"/>
    <property type="project" value="TreeGrafter"/>
</dbReference>
<dbReference type="Pfam" id="PF20772">
    <property type="entry name" value="TACO1_YebC_N"/>
    <property type="match status" value="1"/>
</dbReference>
<evidence type="ECO:0000256" key="2">
    <source>
        <dbReference type="ARBA" id="ARBA00022490"/>
    </source>
</evidence>
<name>A0A562M2I2_9GAMM</name>
<sequence length="246" mass="26201">MAGHSKWANIQHRKGAQDAKRGKMFTKIIREISVAARSSGGDPGNNPRLRVAIDKALDANMSKDVVERAIKKATGELEGISYEEIRYEGYAPGGVAVIVDCLTDNKVRTVADVRHAFGKFGGNLGTDGSVAFMFKKTGVLSFAPGANEEQVTEAAIEAGADDIVVYPEDGSIDVLTAPDAFASVKEAMDAAGLKADQSEVTYRADNDIAVAGETAQQVAKLLDWLEDLDDVQNVYSNADLGEDAYA</sequence>
<dbReference type="NCBIfam" id="TIGR01033">
    <property type="entry name" value="YebC/PmpR family DNA-binding transcriptional regulator"/>
    <property type="match status" value="1"/>
</dbReference>
<dbReference type="InterPro" id="IPR017856">
    <property type="entry name" value="Integrase-like_N"/>
</dbReference>
<dbReference type="OrthoDB" id="9781053at2"/>
<dbReference type="SUPFAM" id="SSF75625">
    <property type="entry name" value="YebC-like"/>
    <property type="match status" value="1"/>
</dbReference>
<feature type="domain" description="TACO1/YebC-like N-terminal" evidence="8">
    <location>
        <begin position="5"/>
        <end position="76"/>
    </location>
</feature>
<evidence type="ECO:0000259" key="7">
    <source>
        <dbReference type="Pfam" id="PF01709"/>
    </source>
</evidence>
<proteinExistence type="inferred from homology"/>
<dbReference type="GO" id="GO:0006355">
    <property type="term" value="P:regulation of DNA-templated transcription"/>
    <property type="evidence" value="ECO:0007669"/>
    <property type="project" value="UniProtKB-UniRule"/>
</dbReference>
<comment type="subcellular location">
    <subcellularLocation>
        <location evidence="6">Cytoplasm</location>
    </subcellularLocation>
</comment>
<dbReference type="FunFam" id="1.10.10.200:FF:000001">
    <property type="entry name" value="Probable transcriptional regulatory protein YebC"/>
    <property type="match status" value="1"/>
</dbReference>
<comment type="similarity">
    <text evidence="1 6">Belongs to the TACO1 family.</text>
</comment>
<dbReference type="GO" id="GO:0003677">
    <property type="term" value="F:DNA binding"/>
    <property type="evidence" value="ECO:0007669"/>
    <property type="project" value="UniProtKB-UniRule"/>
</dbReference>
<accession>A0A562M2I2</accession>
<dbReference type="InterPro" id="IPR029072">
    <property type="entry name" value="YebC-like"/>
</dbReference>
<gene>
    <name evidence="9" type="ORF">IP93_00118</name>
</gene>
<dbReference type="Gene3D" id="3.30.70.980">
    <property type="match status" value="2"/>
</dbReference>
<keyword evidence="3 6" id="KW-0805">Transcription regulation</keyword>
<dbReference type="Gene3D" id="1.10.10.200">
    <property type="match status" value="1"/>
</dbReference>
<dbReference type="PANTHER" id="PTHR12532">
    <property type="entry name" value="TRANSLATIONAL ACTIVATOR OF CYTOCHROME C OXIDASE 1"/>
    <property type="match status" value="1"/>
</dbReference>
<dbReference type="EMBL" id="VLKP01000001">
    <property type="protein sequence ID" value="TWI14126.1"/>
    <property type="molecule type" value="Genomic_DNA"/>
</dbReference>
<dbReference type="InterPro" id="IPR049083">
    <property type="entry name" value="TACO1_YebC_N"/>
</dbReference>
<dbReference type="PANTHER" id="PTHR12532:SF6">
    <property type="entry name" value="TRANSCRIPTIONAL REGULATORY PROTEIN YEBC-RELATED"/>
    <property type="match status" value="1"/>
</dbReference>
<reference evidence="9 10" key="1">
    <citation type="journal article" date="2015" name="Stand. Genomic Sci.">
        <title>Genomic Encyclopedia of Bacterial and Archaeal Type Strains, Phase III: the genomes of soil and plant-associated and newly described type strains.</title>
        <authorList>
            <person name="Whitman W.B."/>
            <person name="Woyke T."/>
            <person name="Klenk H.P."/>
            <person name="Zhou Y."/>
            <person name="Lilburn T.G."/>
            <person name="Beck B.J."/>
            <person name="De Vos P."/>
            <person name="Vandamme P."/>
            <person name="Eisen J.A."/>
            <person name="Garrity G."/>
            <person name="Hugenholtz P."/>
            <person name="Kyrpides N.C."/>
        </authorList>
    </citation>
    <scope>NUCLEOTIDE SEQUENCE [LARGE SCALE GENOMIC DNA]</scope>
    <source>
        <strain evidence="9 10">CGMCC 1.10136</strain>
    </source>
</reference>